<feature type="region of interest" description="Disordered" evidence="1">
    <location>
        <begin position="139"/>
        <end position="199"/>
    </location>
</feature>
<dbReference type="EMBL" id="JABELV010000325">
    <property type="protein sequence ID" value="KAG7527330.1"/>
    <property type="molecule type" value="Genomic_DNA"/>
</dbReference>
<sequence>MSPQIPQHVTIEWSIAQVDGVDLAGPSSSSLAREGSTQFPINFNDSSNPQRELGDNNNDGTSTSTSNVETPPVQVYNTSDSPHYTALLTSLSSAKDTLNARLTEWKDVIGDKEKTKEVLPPGTAGQKGMGKAMMMVQAAKQTDGRAGQAEQGAALAGSGVESGGSVSGRGGAAAGLPTDDQESDEDDDADVAAVLGEEE</sequence>
<evidence type="ECO:0000313" key="2">
    <source>
        <dbReference type="EMBL" id="KAG7527330.1"/>
    </source>
</evidence>
<feature type="compositionally biased region" description="Polar residues" evidence="1">
    <location>
        <begin position="26"/>
        <end position="50"/>
    </location>
</feature>
<proteinExistence type="predicted"/>
<dbReference type="AlphaFoldDB" id="A0A8K0JE30"/>
<dbReference type="Proteomes" id="UP000812966">
    <property type="component" value="Unassembled WGS sequence"/>
</dbReference>
<accession>A0A8K0JE30</accession>
<feature type="region of interest" description="Disordered" evidence="1">
    <location>
        <begin position="23"/>
        <end position="79"/>
    </location>
</feature>
<evidence type="ECO:0000256" key="1">
    <source>
        <dbReference type="SAM" id="MobiDB-lite"/>
    </source>
</evidence>
<feature type="compositionally biased region" description="Low complexity" evidence="1">
    <location>
        <begin position="139"/>
        <end position="159"/>
    </location>
</feature>
<gene>
    <name evidence="2" type="ORF">FFLO_07041</name>
</gene>
<reference evidence="2" key="1">
    <citation type="submission" date="2020-04" db="EMBL/GenBank/DDBJ databases">
        <title>Analysis of mating type loci in Filobasidium floriforme.</title>
        <authorList>
            <person name="Nowrousian M."/>
        </authorList>
    </citation>
    <scope>NUCLEOTIDE SEQUENCE</scope>
    <source>
        <strain evidence="2">CBS 6242</strain>
    </source>
</reference>
<evidence type="ECO:0000313" key="3">
    <source>
        <dbReference type="Proteomes" id="UP000812966"/>
    </source>
</evidence>
<feature type="compositionally biased region" description="Low complexity" evidence="1">
    <location>
        <begin position="55"/>
        <end position="67"/>
    </location>
</feature>
<keyword evidence="3" id="KW-1185">Reference proteome</keyword>
<feature type="compositionally biased region" description="Gly residues" evidence="1">
    <location>
        <begin position="160"/>
        <end position="173"/>
    </location>
</feature>
<feature type="compositionally biased region" description="Acidic residues" evidence="1">
    <location>
        <begin position="179"/>
        <end position="199"/>
    </location>
</feature>
<organism evidence="2 3">
    <name type="scientific">Filobasidium floriforme</name>
    <dbReference type="NCBI Taxonomy" id="5210"/>
    <lineage>
        <taxon>Eukaryota</taxon>
        <taxon>Fungi</taxon>
        <taxon>Dikarya</taxon>
        <taxon>Basidiomycota</taxon>
        <taxon>Agaricomycotina</taxon>
        <taxon>Tremellomycetes</taxon>
        <taxon>Filobasidiales</taxon>
        <taxon>Filobasidiaceae</taxon>
        <taxon>Filobasidium</taxon>
    </lineage>
</organism>
<protein>
    <submittedName>
        <fullName evidence="2">Uncharacterized protein</fullName>
    </submittedName>
</protein>
<comment type="caution">
    <text evidence="2">The sequence shown here is derived from an EMBL/GenBank/DDBJ whole genome shotgun (WGS) entry which is preliminary data.</text>
</comment>
<name>A0A8K0JE30_9TREE</name>